<organism evidence="2 3">
    <name type="scientific">Plectus sambesii</name>
    <dbReference type="NCBI Taxonomy" id="2011161"/>
    <lineage>
        <taxon>Eukaryota</taxon>
        <taxon>Metazoa</taxon>
        <taxon>Ecdysozoa</taxon>
        <taxon>Nematoda</taxon>
        <taxon>Chromadorea</taxon>
        <taxon>Plectida</taxon>
        <taxon>Plectina</taxon>
        <taxon>Plectoidea</taxon>
        <taxon>Plectidae</taxon>
        <taxon>Plectus</taxon>
    </lineage>
</organism>
<keyword evidence="2" id="KW-1185">Reference proteome</keyword>
<dbReference type="WBParaSite" id="PSAMB.scaffold310size57530.g4788.t1">
    <property type="protein sequence ID" value="PSAMB.scaffold310size57530.g4788.t1"/>
    <property type="gene ID" value="PSAMB.scaffold310size57530.g4788"/>
</dbReference>
<name>A0A914W5P1_9BILA</name>
<evidence type="ECO:0000256" key="1">
    <source>
        <dbReference type="SAM" id="SignalP"/>
    </source>
</evidence>
<dbReference type="AlphaFoldDB" id="A0A914W5P1"/>
<accession>A0A914W5P1</accession>
<reference evidence="3" key="1">
    <citation type="submission" date="2022-11" db="UniProtKB">
        <authorList>
            <consortium name="WormBaseParasite"/>
        </authorList>
    </citation>
    <scope>IDENTIFICATION</scope>
</reference>
<evidence type="ECO:0000313" key="3">
    <source>
        <dbReference type="WBParaSite" id="PSAMB.scaffold310size57530.g4788.t1"/>
    </source>
</evidence>
<proteinExistence type="predicted"/>
<feature type="signal peptide" evidence="1">
    <location>
        <begin position="1"/>
        <end position="21"/>
    </location>
</feature>
<evidence type="ECO:0000313" key="2">
    <source>
        <dbReference type="Proteomes" id="UP000887566"/>
    </source>
</evidence>
<keyword evidence="1" id="KW-0732">Signal</keyword>
<dbReference type="Proteomes" id="UP000887566">
    <property type="component" value="Unplaced"/>
</dbReference>
<protein>
    <submittedName>
        <fullName evidence="3">Secreted protein</fullName>
    </submittedName>
</protein>
<feature type="chain" id="PRO_5037663427" evidence="1">
    <location>
        <begin position="22"/>
        <end position="158"/>
    </location>
</feature>
<sequence>MTAHWTSIRLVIGVLMGLWVGEKESTGMTRFIFWTVTKLLTAPRPLADHGDGLRVPLDRLIHPGSVTHKGAALKRLLPGDPSTSQTMIVHHTLLLPTSLTRTIVLGRSKNFRLNINILAYEGKVLRLQLKDRVSPPRRPLRLLVCRKPIRVPIKLIMN</sequence>